<evidence type="ECO:0000256" key="2">
    <source>
        <dbReference type="SAM" id="MobiDB-lite"/>
    </source>
</evidence>
<feature type="compositionally biased region" description="Polar residues" evidence="2">
    <location>
        <begin position="262"/>
        <end position="276"/>
    </location>
</feature>
<dbReference type="InterPro" id="IPR000566">
    <property type="entry name" value="Lipocln_cytosolic_FA-bd_dom"/>
</dbReference>
<dbReference type="Pfam" id="PF00061">
    <property type="entry name" value="Lipocalin"/>
    <property type="match status" value="1"/>
</dbReference>
<evidence type="ECO:0000256" key="1">
    <source>
        <dbReference type="ARBA" id="ARBA00006889"/>
    </source>
</evidence>
<keyword evidence="5" id="KW-1185">Reference proteome</keyword>
<feature type="compositionally biased region" description="Pro residues" evidence="2">
    <location>
        <begin position="13"/>
        <end position="28"/>
    </location>
</feature>
<feature type="compositionally biased region" description="Gly residues" evidence="2">
    <location>
        <begin position="37"/>
        <end position="46"/>
    </location>
</feature>
<evidence type="ECO:0000313" key="4">
    <source>
        <dbReference type="EMBL" id="CAD7667775.1"/>
    </source>
</evidence>
<dbReference type="Gene3D" id="2.40.128.20">
    <property type="match status" value="1"/>
</dbReference>
<protein>
    <submittedName>
        <fullName evidence="4">(raccoon dog) hypothetical protein</fullName>
    </submittedName>
</protein>
<evidence type="ECO:0000313" key="5">
    <source>
        <dbReference type="Proteomes" id="UP000645828"/>
    </source>
</evidence>
<dbReference type="PANTHER" id="PTHR11430:SF12">
    <property type="entry name" value="EPIDIDYMAL-SPECIFIC LIPOCALIN-12"/>
    <property type="match status" value="1"/>
</dbReference>
<dbReference type="SUPFAM" id="SSF50814">
    <property type="entry name" value="Lipocalins"/>
    <property type="match status" value="1"/>
</dbReference>
<dbReference type="GO" id="GO:0005615">
    <property type="term" value="C:extracellular space"/>
    <property type="evidence" value="ECO:0007669"/>
    <property type="project" value="TreeGrafter"/>
</dbReference>
<gene>
    <name evidence="4" type="ORF">NYPRO_LOCUS1062</name>
</gene>
<dbReference type="Proteomes" id="UP000645828">
    <property type="component" value="Unassembled WGS sequence"/>
</dbReference>
<dbReference type="PANTHER" id="PTHR11430">
    <property type="entry name" value="LIPOCALIN"/>
    <property type="match status" value="1"/>
</dbReference>
<feature type="region of interest" description="Disordered" evidence="2">
    <location>
        <begin position="256"/>
        <end position="279"/>
    </location>
</feature>
<dbReference type="PRINTS" id="PR01254">
    <property type="entry name" value="PGNDSYNTHASE"/>
</dbReference>
<reference evidence="4" key="1">
    <citation type="submission" date="2020-12" db="EMBL/GenBank/DDBJ databases">
        <authorList>
            <consortium name="Molecular Ecology Group"/>
        </authorList>
    </citation>
    <scope>NUCLEOTIDE SEQUENCE</scope>
    <source>
        <strain evidence="4">TBG_1078</strain>
    </source>
</reference>
<organism evidence="4 5">
    <name type="scientific">Nyctereutes procyonoides</name>
    <name type="common">Raccoon dog</name>
    <name type="synonym">Canis procyonoides</name>
    <dbReference type="NCBI Taxonomy" id="34880"/>
    <lineage>
        <taxon>Eukaryota</taxon>
        <taxon>Metazoa</taxon>
        <taxon>Chordata</taxon>
        <taxon>Craniata</taxon>
        <taxon>Vertebrata</taxon>
        <taxon>Euteleostomi</taxon>
        <taxon>Mammalia</taxon>
        <taxon>Eutheria</taxon>
        <taxon>Laurasiatheria</taxon>
        <taxon>Carnivora</taxon>
        <taxon>Caniformia</taxon>
        <taxon>Canidae</taxon>
        <taxon>Nyctereutes</taxon>
    </lineage>
</organism>
<dbReference type="GO" id="GO:0036094">
    <property type="term" value="F:small molecule binding"/>
    <property type="evidence" value="ECO:0007669"/>
    <property type="project" value="InterPro"/>
</dbReference>
<dbReference type="InterPro" id="IPR002345">
    <property type="entry name" value="Lipocalin"/>
</dbReference>
<sequence length="340" mass="36769">MFAGQDLRRAPPLLRPPLSPPSPSPPPYACSEEEGGGHTPGEGHLLGGPIRMRASESVVISATGFLSVPMGMGRWCALWLVLTLLDALKGQTPNTKPVAGSVLQSFKEDQFQGEWFVIGLAGSTHRRSDKFLLNSFTATFERNENSRLQVSYAMTRGHRCITWSYVLIPAAQPGRFSVDGASGANPEEVQVYDTDYNVFALMLFRRQSGGQSILRVNLLCRMWIIQTRVLDKFVCLVRALGLSDNNIVFPDLAGGPGRGAASQAQAPQEPGPTTDQRASERPLALHWIAHWTPQPGPVPAPGTGTPNPVWRAGGDFEHWNHCAPSQSCLGAGCGRGPIPQ</sequence>
<comment type="similarity">
    <text evidence="1">Belongs to the calycin superfamily. Lipocalin family.</text>
</comment>
<dbReference type="AlphaFoldDB" id="A0A811XUI2"/>
<name>A0A811XUI2_NYCPR</name>
<comment type="caution">
    <text evidence="4">The sequence shown here is derived from an EMBL/GenBank/DDBJ whole genome shotgun (WGS) entry which is preliminary data.</text>
</comment>
<dbReference type="EMBL" id="CAJHUB010000649">
    <property type="protein sequence ID" value="CAD7667775.1"/>
    <property type="molecule type" value="Genomic_DNA"/>
</dbReference>
<dbReference type="InterPro" id="IPR012674">
    <property type="entry name" value="Calycin"/>
</dbReference>
<proteinExistence type="inferred from homology"/>
<accession>A0A811XUI2</accession>
<feature type="region of interest" description="Disordered" evidence="2">
    <location>
        <begin position="1"/>
        <end position="48"/>
    </location>
</feature>
<evidence type="ECO:0000259" key="3">
    <source>
        <dbReference type="Pfam" id="PF00061"/>
    </source>
</evidence>
<feature type="domain" description="Lipocalin/cytosolic fatty-acid binding" evidence="3">
    <location>
        <begin position="112"/>
        <end position="251"/>
    </location>
</feature>